<feature type="transmembrane region" description="Helical" evidence="5">
    <location>
        <begin position="55"/>
        <end position="78"/>
    </location>
</feature>
<keyword evidence="8" id="KW-1185">Reference proteome</keyword>
<sequence>MDGTDDSTQCGVGIRGVAMAIDTVVWFLLFIAAITLVGLIAGQSETSANGVNTELGGSLALVALVLWLGLSVGYHTLLEWRFGKTIGKYLVRVRVTASDGSAPSLRASFVRNVLRLVDWLPAFYLVGIGALVLSEQPTRLGDRLGNTRVVRP</sequence>
<reference evidence="7 8" key="1">
    <citation type="journal article" date="2019" name="Int. J. Syst. Evol. Microbiol.">
        <title>The Global Catalogue of Microorganisms (GCM) 10K type strain sequencing project: providing services to taxonomists for standard genome sequencing and annotation.</title>
        <authorList>
            <consortium name="The Broad Institute Genomics Platform"/>
            <consortium name="The Broad Institute Genome Sequencing Center for Infectious Disease"/>
            <person name="Wu L."/>
            <person name="Ma J."/>
        </authorList>
    </citation>
    <scope>NUCLEOTIDE SEQUENCE [LARGE SCALE GENOMIC DNA]</scope>
    <source>
        <strain evidence="7 8">CGMCC 1.15824</strain>
    </source>
</reference>
<name>A0ABD5QCT1_9EURY</name>
<feature type="transmembrane region" description="Helical" evidence="5">
    <location>
        <begin position="24"/>
        <end position="43"/>
    </location>
</feature>
<proteinExistence type="predicted"/>
<dbReference type="GO" id="GO:0016020">
    <property type="term" value="C:membrane"/>
    <property type="evidence" value="ECO:0007669"/>
    <property type="project" value="UniProtKB-SubCell"/>
</dbReference>
<evidence type="ECO:0000256" key="1">
    <source>
        <dbReference type="ARBA" id="ARBA00004141"/>
    </source>
</evidence>
<evidence type="ECO:0000256" key="2">
    <source>
        <dbReference type="ARBA" id="ARBA00022692"/>
    </source>
</evidence>
<dbReference type="Proteomes" id="UP001595925">
    <property type="component" value="Unassembled WGS sequence"/>
</dbReference>
<evidence type="ECO:0000313" key="8">
    <source>
        <dbReference type="Proteomes" id="UP001595925"/>
    </source>
</evidence>
<dbReference type="EMBL" id="JBHSJG010000012">
    <property type="protein sequence ID" value="MFC4986949.1"/>
    <property type="molecule type" value="Genomic_DNA"/>
</dbReference>
<gene>
    <name evidence="7" type="ORF">ACFPFO_04010</name>
</gene>
<protein>
    <submittedName>
        <fullName evidence="7">RDD family protein</fullName>
    </submittedName>
</protein>
<comment type="subcellular location">
    <subcellularLocation>
        <location evidence="1">Membrane</location>
        <topology evidence="1">Multi-pass membrane protein</topology>
    </subcellularLocation>
</comment>
<feature type="transmembrane region" description="Helical" evidence="5">
    <location>
        <begin position="116"/>
        <end position="134"/>
    </location>
</feature>
<evidence type="ECO:0000259" key="6">
    <source>
        <dbReference type="Pfam" id="PF06271"/>
    </source>
</evidence>
<comment type="caution">
    <text evidence="7">The sequence shown here is derived from an EMBL/GenBank/DDBJ whole genome shotgun (WGS) entry which is preliminary data.</text>
</comment>
<evidence type="ECO:0000256" key="4">
    <source>
        <dbReference type="ARBA" id="ARBA00023136"/>
    </source>
</evidence>
<keyword evidence="4 5" id="KW-0472">Membrane</keyword>
<keyword evidence="2 5" id="KW-0812">Transmembrane</keyword>
<feature type="domain" description="RDD" evidence="6">
    <location>
        <begin position="12"/>
        <end position="145"/>
    </location>
</feature>
<keyword evidence="3 5" id="KW-1133">Transmembrane helix</keyword>
<organism evidence="7 8">
    <name type="scientific">Saliphagus infecundisoli</name>
    <dbReference type="NCBI Taxonomy" id="1849069"/>
    <lineage>
        <taxon>Archaea</taxon>
        <taxon>Methanobacteriati</taxon>
        <taxon>Methanobacteriota</taxon>
        <taxon>Stenosarchaea group</taxon>
        <taxon>Halobacteria</taxon>
        <taxon>Halobacteriales</taxon>
        <taxon>Natrialbaceae</taxon>
        <taxon>Saliphagus</taxon>
    </lineage>
</organism>
<evidence type="ECO:0000256" key="3">
    <source>
        <dbReference type="ARBA" id="ARBA00022989"/>
    </source>
</evidence>
<evidence type="ECO:0000256" key="5">
    <source>
        <dbReference type="SAM" id="Phobius"/>
    </source>
</evidence>
<dbReference type="Pfam" id="PF06271">
    <property type="entry name" value="RDD"/>
    <property type="match status" value="1"/>
</dbReference>
<dbReference type="InterPro" id="IPR010432">
    <property type="entry name" value="RDD"/>
</dbReference>
<dbReference type="AlphaFoldDB" id="A0ABD5QCT1"/>
<accession>A0ABD5QCT1</accession>
<dbReference type="PANTHER" id="PTHR38480:SF1">
    <property type="entry name" value="SLR0254 PROTEIN"/>
    <property type="match status" value="1"/>
</dbReference>
<dbReference type="PANTHER" id="PTHR38480">
    <property type="entry name" value="SLR0254 PROTEIN"/>
    <property type="match status" value="1"/>
</dbReference>
<dbReference type="RefSeq" id="WP_224829082.1">
    <property type="nucleotide sequence ID" value="NZ_JAIVEF010000015.1"/>
</dbReference>
<evidence type="ECO:0000313" key="7">
    <source>
        <dbReference type="EMBL" id="MFC4986949.1"/>
    </source>
</evidence>